<reference evidence="3" key="2">
    <citation type="submission" date="2018-07" db="EMBL/GenBank/DDBJ databases">
        <authorList>
            <consortium name="NCBI Pathogen Detection Project"/>
        </authorList>
    </citation>
    <scope>NUCLEOTIDE SEQUENCE</scope>
    <source>
        <strain evidence="3">12-8244</strain>
    </source>
</reference>
<proteinExistence type="predicted"/>
<organism evidence="3">
    <name type="scientific">Salmonella newport</name>
    <dbReference type="NCBI Taxonomy" id="108619"/>
    <lineage>
        <taxon>Bacteria</taxon>
        <taxon>Pseudomonadati</taxon>
        <taxon>Pseudomonadota</taxon>
        <taxon>Gammaproteobacteria</taxon>
        <taxon>Enterobacterales</taxon>
        <taxon>Enterobacteriaceae</taxon>
        <taxon>Salmonella</taxon>
    </lineage>
</organism>
<accession>A0A730GVG2</accession>
<keyword evidence="2" id="KW-0812">Transmembrane</keyword>
<reference evidence="3" key="1">
    <citation type="journal article" date="2018" name="Genome Biol.">
        <title>SKESA: strategic k-mer extension for scrupulous assemblies.</title>
        <authorList>
            <person name="Souvorov A."/>
            <person name="Agarwala R."/>
            <person name="Lipman D.J."/>
        </authorList>
    </citation>
    <scope>NUCLEOTIDE SEQUENCE</scope>
    <source>
        <strain evidence="3">12-8244</strain>
    </source>
</reference>
<feature type="transmembrane region" description="Helical" evidence="2">
    <location>
        <begin position="12"/>
        <end position="33"/>
    </location>
</feature>
<protein>
    <submittedName>
        <fullName evidence="3">Uncharacterized protein</fullName>
    </submittedName>
</protein>
<keyword evidence="2" id="KW-1133">Transmembrane helix</keyword>
<gene>
    <name evidence="3" type="ORF">G3987_003159</name>
</gene>
<keyword evidence="2" id="KW-0472">Membrane</keyword>
<dbReference type="EMBL" id="DAARRP010000009">
    <property type="protein sequence ID" value="HAE3652018.1"/>
    <property type="molecule type" value="Genomic_DNA"/>
</dbReference>
<evidence type="ECO:0000313" key="3">
    <source>
        <dbReference type="EMBL" id="HAE3652018.1"/>
    </source>
</evidence>
<sequence length="148" mass="16363">MAEDSKVNGSRAVGIAGGGGVGMFLTQLAPLIVDETKRNIYIAAIPFFALLLGEIFTFLTKLVSLDADKIRVRIRLKFLKFKLWQGKSDMSVSEELRTLAEKRYNIIKGIEMGVYDIDMYFQQVAAPAPDLAPTQPEQPPLASSEDPK</sequence>
<evidence type="ECO:0000256" key="2">
    <source>
        <dbReference type="SAM" id="Phobius"/>
    </source>
</evidence>
<name>A0A730GVG2_SALNE</name>
<comment type="caution">
    <text evidence="3">The sequence shown here is derived from an EMBL/GenBank/DDBJ whole genome shotgun (WGS) entry which is preliminary data.</text>
</comment>
<dbReference type="AlphaFoldDB" id="A0A730GVG2"/>
<feature type="transmembrane region" description="Helical" evidence="2">
    <location>
        <begin position="39"/>
        <end position="63"/>
    </location>
</feature>
<feature type="region of interest" description="Disordered" evidence="1">
    <location>
        <begin position="129"/>
        <end position="148"/>
    </location>
</feature>
<evidence type="ECO:0000256" key="1">
    <source>
        <dbReference type="SAM" id="MobiDB-lite"/>
    </source>
</evidence>